<evidence type="ECO:0000313" key="4">
    <source>
        <dbReference type="EMBL" id="CAH3105258.1"/>
    </source>
</evidence>
<dbReference type="PANTHER" id="PTHR10151">
    <property type="entry name" value="ECTONUCLEOTIDE PYROPHOSPHATASE/PHOSPHODIESTERASE"/>
    <property type="match status" value="1"/>
</dbReference>
<feature type="signal peptide" evidence="2">
    <location>
        <begin position="1"/>
        <end position="24"/>
    </location>
</feature>
<evidence type="ECO:0000256" key="1">
    <source>
        <dbReference type="SAM" id="Phobius"/>
    </source>
</evidence>
<feature type="domain" description="Endonuclease/exonuclease/phosphatase" evidence="3">
    <location>
        <begin position="571"/>
        <end position="810"/>
    </location>
</feature>
<keyword evidence="1" id="KW-0472">Membrane</keyword>
<evidence type="ECO:0000313" key="5">
    <source>
        <dbReference type="Proteomes" id="UP001159405"/>
    </source>
</evidence>
<proteinExistence type="predicted"/>
<dbReference type="Gene3D" id="3.40.720.10">
    <property type="entry name" value="Alkaline Phosphatase, subunit A"/>
    <property type="match status" value="1"/>
</dbReference>
<dbReference type="InterPro" id="IPR005135">
    <property type="entry name" value="Endo/exonuclease/phosphatase"/>
</dbReference>
<keyword evidence="2" id="KW-0732">Signal</keyword>
<dbReference type="SUPFAM" id="SSF56219">
    <property type="entry name" value="DNase I-like"/>
    <property type="match status" value="1"/>
</dbReference>
<evidence type="ECO:0000256" key="2">
    <source>
        <dbReference type="SAM" id="SignalP"/>
    </source>
</evidence>
<protein>
    <recommendedName>
        <fullName evidence="3">Endonuclease/exonuclease/phosphatase domain-containing protein</fullName>
    </recommendedName>
</protein>
<keyword evidence="1" id="KW-1133">Transmembrane helix</keyword>
<dbReference type="CDD" id="cd09080">
    <property type="entry name" value="TDP2"/>
    <property type="match status" value="1"/>
</dbReference>
<feature type="transmembrane region" description="Helical" evidence="1">
    <location>
        <begin position="453"/>
        <end position="477"/>
    </location>
</feature>
<dbReference type="EMBL" id="CALNXK010000017">
    <property type="protein sequence ID" value="CAH3105258.1"/>
    <property type="molecule type" value="Genomic_DNA"/>
</dbReference>
<dbReference type="Proteomes" id="UP001159405">
    <property type="component" value="Unassembled WGS sequence"/>
</dbReference>
<evidence type="ECO:0000259" key="3">
    <source>
        <dbReference type="Pfam" id="PF03372"/>
    </source>
</evidence>
<dbReference type="InterPro" id="IPR036691">
    <property type="entry name" value="Endo/exonu/phosph_ase_sf"/>
</dbReference>
<name>A0ABN8NGJ2_9CNID</name>
<dbReference type="Pfam" id="PF01663">
    <property type="entry name" value="Phosphodiest"/>
    <property type="match status" value="1"/>
</dbReference>
<sequence length="842" mass="95914">MLIVKLTFELVILYICVICAMVSASSTSRNRPKEPIVVLIALDGFRWDYMSKADTPNMDSIVNEGVKAPFIKNAFPTVTMPNMYTIVTGLYPESHGIIANEMYDPTFQAIFDSANNESRWWNGGEPIWVTNQKQGFKSGVCYYPGYDVEIRGVFPSFSTNGTKYSKPFVFPYANRMPVKERVDLVIEWLSAEDPPNFIAMYFLDTDTVGHQYGPDSSQIKAKIKYYDKHVVGYLVDKLREVNLIDKVNIILTSDHGMIAYNTSNFINFDNIVNSSTYEGWSGNKAFFTIQPHPGKETYVLDSLKDGQRKTKLFEVYKRENVPESLHFKNNRRIASIVALMKEGWYIRGSKLPEDNFTAGVIRGEHGYNNSIKDMYPFFIARGPAFKKNMTSEPFEITDIYPLICHILGIEPAEHNGSLDRVKQLFREPPQSTVKPAPEHTTTAPGTGNKIVKIVGFSILGFAVAVSVVAAIILAIRWCERNRHPSKKVIENEETQEFQTDVTATTKTPPEPLEIIGRKEKLKLLGVTFEQVPVNWDSYIDCFLTKASSRLVPFNGSLSHGRSRSRDEIGMLTYNIWFSTEKMRERMEALGQIVEDLQPDILVFQEVTRENLAILEEQTWFSRYRLIPSDVKMQEKPHHFVIILIVYAVEKWFIHPFVNSPRMRKLVVAQTRSAVSPGVEFVVAGTHLVHAEENTIQREQQLKESLKVLSPYENVCVMGDMNIEVKVDGDIVLPSPWIDAWLSLPGNTDSNGLTYYRSKTPFAPVIKRTVNATSYKARLDRVLCKLSDFKVKEMRVVGDKLTKSGIRPSDHFGVFTVIELSSTSQTKRNKNFETAQEEVYFRR</sequence>
<feature type="non-terminal residue" evidence="4">
    <location>
        <position position="842"/>
    </location>
</feature>
<dbReference type="Gene3D" id="3.60.10.10">
    <property type="entry name" value="Endonuclease/exonuclease/phosphatase"/>
    <property type="match status" value="1"/>
</dbReference>
<dbReference type="PANTHER" id="PTHR10151:SF120">
    <property type="entry name" value="BIS(5'-ADENOSYL)-TRIPHOSPHATASE"/>
    <property type="match status" value="1"/>
</dbReference>
<dbReference type="InterPro" id="IPR002591">
    <property type="entry name" value="Phosphodiest/P_Trfase"/>
</dbReference>
<comment type="caution">
    <text evidence="4">The sequence shown here is derived from an EMBL/GenBank/DDBJ whole genome shotgun (WGS) entry which is preliminary data.</text>
</comment>
<dbReference type="InterPro" id="IPR017850">
    <property type="entry name" value="Alkaline_phosphatase_core_sf"/>
</dbReference>
<feature type="chain" id="PRO_5045547766" description="Endonuclease/exonuclease/phosphatase domain-containing protein" evidence="2">
    <location>
        <begin position="25"/>
        <end position="842"/>
    </location>
</feature>
<dbReference type="SUPFAM" id="SSF53649">
    <property type="entry name" value="Alkaline phosphatase-like"/>
    <property type="match status" value="1"/>
</dbReference>
<gene>
    <name evidence="4" type="ORF">PLOB_00012425</name>
</gene>
<organism evidence="4 5">
    <name type="scientific">Porites lobata</name>
    <dbReference type="NCBI Taxonomy" id="104759"/>
    <lineage>
        <taxon>Eukaryota</taxon>
        <taxon>Metazoa</taxon>
        <taxon>Cnidaria</taxon>
        <taxon>Anthozoa</taxon>
        <taxon>Hexacorallia</taxon>
        <taxon>Scleractinia</taxon>
        <taxon>Fungiina</taxon>
        <taxon>Poritidae</taxon>
        <taxon>Porites</taxon>
    </lineage>
</organism>
<accession>A0ABN8NGJ2</accession>
<dbReference type="Gene3D" id="3.30.1360.180">
    <property type="match status" value="1"/>
</dbReference>
<dbReference type="Pfam" id="PF03372">
    <property type="entry name" value="Exo_endo_phos"/>
    <property type="match status" value="1"/>
</dbReference>
<dbReference type="CDD" id="cd16018">
    <property type="entry name" value="Enpp"/>
    <property type="match status" value="1"/>
</dbReference>
<reference evidence="4 5" key="1">
    <citation type="submission" date="2022-05" db="EMBL/GenBank/DDBJ databases">
        <authorList>
            <consortium name="Genoscope - CEA"/>
            <person name="William W."/>
        </authorList>
    </citation>
    <scope>NUCLEOTIDE SEQUENCE [LARGE SCALE GENOMIC DNA]</scope>
</reference>
<keyword evidence="5" id="KW-1185">Reference proteome</keyword>
<keyword evidence="1" id="KW-0812">Transmembrane</keyword>